<keyword evidence="3" id="KW-1185">Reference proteome</keyword>
<proteinExistence type="predicted"/>
<dbReference type="SUPFAM" id="SSF52540">
    <property type="entry name" value="P-loop containing nucleoside triphosphate hydrolases"/>
    <property type="match status" value="1"/>
</dbReference>
<dbReference type="OrthoDB" id="432234at2759"/>
<dbReference type="AlphaFoldDB" id="A0A4Q1B8X7"/>
<reference evidence="2 3" key="1">
    <citation type="submission" date="2016-06" db="EMBL/GenBank/DDBJ databases">
        <title>Evolution of pathogenesis and genome organization in the Tremellales.</title>
        <authorList>
            <person name="Cuomo C."/>
            <person name="Litvintseva A."/>
            <person name="Heitman J."/>
            <person name="Chen Y."/>
            <person name="Sun S."/>
            <person name="Springer D."/>
            <person name="Dromer F."/>
            <person name="Young S."/>
            <person name="Zeng Q."/>
            <person name="Chapman S."/>
            <person name="Gujja S."/>
            <person name="Saif S."/>
            <person name="Birren B."/>
        </authorList>
    </citation>
    <scope>NUCLEOTIDE SEQUENCE [LARGE SCALE GENOMIC DNA]</scope>
    <source>
        <strain evidence="2 3">ATCC 28783</strain>
    </source>
</reference>
<dbReference type="InterPro" id="IPR051055">
    <property type="entry name" value="PIF1_helicase"/>
</dbReference>
<dbReference type="InParanoid" id="A0A4Q1B8X7"/>
<evidence type="ECO:0000313" key="3">
    <source>
        <dbReference type="Proteomes" id="UP000289152"/>
    </source>
</evidence>
<dbReference type="STRING" id="5217.A0A4Q1B8X7"/>
<organism evidence="2 3">
    <name type="scientific">Tremella mesenterica</name>
    <name type="common">Jelly fungus</name>
    <dbReference type="NCBI Taxonomy" id="5217"/>
    <lineage>
        <taxon>Eukaryota</taxon>
        <taxon>Fungi</taxon>
        <taxon>Dikarya</taxon>
        <taxon>Basidiomycota</taxon>
        <taxon>Agaricomycotina</taxon>
        <taxon>Tremellomycetes</taxon>
        <taxon>Tremellales</taxon>
        <taxon>Tremellaceae</taxon>
        <taxon>Tremella</taxon>
    </lineage>
</organism>
<evidence type="ECO:0000313" key="2">
    <source>
        <dbReference type="EMBL" id="RXK35219.1"/>
    </source>
</evidence>
<feature type="region of interest" description="Disordered" evidence="1">
    <location>
        <begin position="149"/>
        <end position="168"/>
    </location>
</feature>
<dbReference type="Proteomes" id="UP000289152">
    <property type="component" value="Unassembled WGS sequence"/>
</dbReference>
<name>A0A4Q1B8X7_TREME</name>
<comment type="caution">
    <text evidence="2">The sequence shown here is derived from an EMBL/GenBank/DDBJ whole genome shotgun (WGS) entry which is preliminary data.</text>
</comment>
<sequence length="168" mass="18528">MVFSSSAVRHLRDWLELVSRGALTLRHLLPKAVLCNRSLPAGVTTPWQDDNGIPLLLIVPVTATWDGPSGTSCSRTQSALQLSYAITIHKLQGMTLDQAKIDLGAREFVVGLSFVAASQVKTLSGLTFQPGFPIERVVQSSYERNGLGTTRRLAQQDENHRQSLPYWE</sequence>
<evidence type="ECO:0008006" key="4">
    <source>
        <dbReference type="Google" id="ProtNLM"/>
    </source>
</evidence>
<dbReference type="InterPro" id="IPR027417">
    <property type="entry name" value="P-loop_NTPase"/>
</dbReference>
<evidence type="ECO:0000256" key="1">
    <source>
        <dbReference type="SAM" id="MobiDB-lite"/>
    </source>
</evidence>
<dbReference type="PANTHER" id="PTHR47642">
    <property type="entry name" value="ATP-DEPENDENT DNA HELICASE"/>
    <property type="match status" value="1"/>
</dbReference>
<protein>
    <recommendedName>
        <fullName evidence="4">ATP-dependent DNA helicase PIF1</fullName>
    </recommendedName>
</protein>
<gene>
    <name evidence="2" type="ORF">M231_07522</name>
</gene>
<dbReference type="CDD" id="cd18809">
    <property type="entry name" value="SF1_C_RecD"/>
    <property type="match status" value="1"/>
</dbReference>
<accession>A0A4Q1B8X7</accession>
<dbReference type="EMBL" id="SDIL01000151">
    <property type="protein sequence ID" value="RXK35219.1"/>
    <property type="molecule type" value="Genomic_DNA"/>
</dbReference>